<accession>A0A318UGB2</accession>
<name>A0A318UGB2_9SPHI</name>
<dbReference type="AlphaFoldDB" id="A0A318UGB2"/>
<dbReference type="Proteomes" id="UP000248198">
    <property type="component" value="Unassembled WGS sequence"/>
</dbReference>
<evidence type="ECO:0000313" key="4">
    <source>
        <dbReference type="Proteomes" id="UP000248198"/>
    </source>
</evidence>
<keyword evidence="1" id="KW-0378">Hydrolase</keyword>
<gene>
    <name evidence="3" type="ORF">B0O44_104578</name>
</gene>
<dbReference type="EMBL" id="QKLU01000004">
    <property type="protein sequence ID" value="PYF74407.1"/>
    <property type="molecule type" value="Genomic_DNA"/>
</dbReference>
<evidence type="ECO:0000313" key="3">
    <source>
        <dbReference type="EMBL" id="PYF74407.1"/>
    </source>
</evidence>
<comment type="caution">
    <text evidence="3">The sequence shown here is derived from an EMBL/GenBank/DDBJ whole genome shotgun (WGS) entry which is preliminary data.</text>
</comment>
<keyword evidence="4" id="KW-1185">Reference proteome</keyword>
<dbReference type="PANTHER" id="PTHR47572">
    <property type="entry name" value="LIPOPROTEIN-RELATED"/>
    <property type="match status" value="1"/>
</dbReference>
<sequence length="290" mass="32041">MLSFVSCKLCAQSPQADASGLFVQEDLKLVSSAFSFTEGCSPDRAGNVFFTDQPNDQIWKYDLNGKLSLFLHPSGRANGTYFDHKGNLLTCSDEHGELWAVNAKATVKTLLAGFEGKQFNGPNDLWVNLNGDIYFTDPYYQRDYWTRTSAELENNVYYLPKGKKTAQLALTGLIRPNGIVGTPDGKYLYIADIGAGKTYKYTIGKNGQLDHRQLIIEQGSDGMTLDEKGNIYLTTKTGVLICSPEGKMIDLIKVPSAPSNVCFAGRDKNILFITARKSVYVIPMKTKGIE</sequence>
<dbReference type="InterPro" id="IPR013658">
    <property type="entry name" value="SGL"/>
</dbReference>
<dbReference type="Pfam" id="PF08450">
    <property type="entry name" value="SGL"/>
    <property type="match status" value="1"/>
</dbReference>
<dbReference type="GO" id="GO:0016787">
    <property type="term" value="F:hydrolase activity"/>
    <property type="evidence" value="ECO:0007669"/>
    <property type="project" value="UniProtKB-KW"/>
</dbReference>
<evidence type="ECO:0000259" key="2">
    <source>
        <dbReference type="Pfam" id="PF08450"/>
    </source>
</evidence>
<organism evidence="3 4">
    <name type="scientific">Pedobacter nutrimenti</name>
    <dbReference type="NCBI Taxonomy" id="1241337"/>
    <lineage>
        <taxon>Bacteria</taxon>
        <taxon>Pseudomonadati</taxon>
        <taxon>Bacteroidota</taxon>
        <taxon>Sphingobacteriia</taxon>
        <taxon>Sphingobacteriales</taxon>
        <taxon>Sphingobacteriaceae</taxon>
        <taxon>Pedobacter</taxon>
    </lineage>
</organism>
<feature type="domain" description="SMP-30/Gluconolactonase/LRE-like region" evidence="2">
    <location>
        <begin position="37"/>
        <end position="275"/>
    </location>
</feature>
<evidence type="ECO:0000256" key="1">
    <source>
        <dbReference type="ARBA" id="ARBA00022801"/>
    </source>
</evidence>
<dbReference type="InterPro" id="IPR051262">
    <property type="entry name" value="SMP-30/CGR1_Lactonase"/>
</dbReference>
<dbReference type="SUPFAM" id="SSF63829">
    <property type="entry name" value="Calcium-dependent phosphotriesterase"/>
    <property type="match status" value="1"/>
</dbReference>
<dbReference type="InterPro" id="IPR011042">
    <property type="entry name" value="6-blade_b-propeller_TolB-like"/>
</dbReference>
<proteinExistence type="predicted"/>
<reference evidence="3 4" key="1">
    <citation type="submission" date="2018-06" db="EMBL/GenBank/DDBJ databases">
        <title>Genomic Encyclopedia of Archaeal and Bacterial Type Strains, Phase II (KMG-II): from individual species to whole genera.</title>
        <authorList>
            <person name="Goeker M."/>
        </authorList>
    </citation>
    <scope>NUCLEOTIDE SEQUENCE [LARGE SCALE GENOMIC DNA]</scope>
    <source>
        <strain evidence="3 4">DSM 27372</strain>
    </source>
</reference>
<protein>
    <submittedName>
        <fullName evidence="3">Gluconolactonase</fullName>
    </submittedName>
</protein>
<dbReference type="PANTHER" id="PTHR47572:SF4">
    <property type="entry name" value="LACTONASE DRP35"/>
    <property type="match status" value="1"/>
</dbReference>
<dbReference type="Gene3D" id="2.120.10.30">
    <property type="entry name" value="TolB, C-terminal domain"/>
    <property type="match status" value="1"/>
</dbReference>